<protein>
    <submittedName>
        <fullName evidence="1">Uncharacterized protein</fullName>
    </submittedName>
</protein>
<dbReference type="EMBL" id="CAWYQH010000106">
    <property type="protein sequence ID" value="CAK8687937.1"/>
    <property type="molecule type" value="Genomic_DNA"/>
</dbReference>
<name>A0ABP0G7Y6_CLALP</name>
<reference evidence="1 2" key="1">
    <citation type="submission" date="2024-02" db="EMBL/GenBank/DDBJ databases">
        <authorList>
            <person name="Daric V."/>
            <person name="Darras S."/>
        </authorList>
    </citation>
    <scope>NUCLEOTIDE SEQUENCE [LARGE SCALE GENOMIC DNA]</scope>
</reference>
<comment type="caution">
    <text evidence="1">The sequence shown here is derived from an EMBL/GenBank/DDBJ whole genome shotgun (WGS) entry which is preliminary data.</text>
</comment>
<gene>
    <name evidence="1" type="ORF">CVLEPA_LOCUS19985</name>
</gene>
<evidence type="ECO:0000313" key="2">
    <source>
        <dbReference type="Proteomes" id="UP001642483"/>
    </source>
</evidence>
<organism evidence="1 2">
    <name type="scientific">Clavelina lepadiformis</name>
    <name type="common">Light-bulb sea squirt</name>
    <name type="synonym">Ascidia lepadiformis</name>
    <dbReference type="NCBI Taxonomy" id="159417"/>
    <lineage>
        <taxon>Eukaryota</taxon>
        <taxon>Metazoa</taxon>
        <taxon>Chordata</taxon>
        <taxon>Tunicata</taxon>
        <taxon>Ascidiacea</taxon>
        <taxon>Aplousobranchia</taxon>
        <taxon>Clavelinidae</taxon>
        <taxon>Clavelina</taxon>
    </lineage>
</organism>
<evidence type="ECO:0000313" key="1">
    <source>
        <dbReference type="EMBL" id="CAK8687937.1"/>
    </source>
</evidence>
<keyword evidence="2" id="KW-1185">Reference proteome</keyword>
<sequence length="109" mass="11892">MNYGMYLRNTTLFKICTGPNLLSGPGSTMRSTRPCSRSTCKNVGSFKFANPPLLLGFATSDTLFHSWSNEVILTAPLKAFCPGKCTGPSTKIKMPVCYCTHTALVQYLS</sequence>
<proteinExistence type="predicted"/>
<accession>A0ABP0G7Y6</accession>
<dbReference type="Proteomes" id="UP001642483">
    <property type="component" value="Unassembled WGS sequence"/>
</dbReference>